<dbReference type="AlphaFoldDB" id="A0A5C5WXI0"/>
<dbReference type="GO" id="GO:0043772">
    <property type="term" value="F:acyl-phosphate glycerol-3-phosphate acyltransferase activity"/>
    <property type="evidence" value="ECO:0007669"/>
    <property type="project" value="UniProtKB-UniRule"/>
</dbReference>
<dbReference type="RefSeq" id="WP_146510418.1">
    <property type="nucleotide sequence ID" value="NZ_SIHI01000005.1"/>
</dbReference>
<dbReference type="EMBL" id="SIHI01000005">
    <property type="protein sequence ID" value="TWT55280.1"/>
    <property type="molecule type" value="Genomic_DNA"/>
</dbReference>
<feature type="transmembrane region" description="Helical" evidence="10">
    <location>
        <begin position="115"/>
        <end position="139"/>
    </location>
</feature>
<evidence type="ECO:0000313" key="13">
    <source>
        <dbReference type="Proteomes" id="UP000317243"/>
    </source>
</evidence>
<evidence type="ECO:0000256" key="11">
    <source>
        <dbReference type="SAM" id="MobiDB-lite"/>
    </source>
</evidence>
<keyword evidence="13" id="KW-1185">Reference proteome</keyword>
<evidence type="ECO:0000256" key="10">
    <source>
        <dbReference type="HAMAP-Rule" id="MF_01043"/>
    </source>
</evidence>
<keyword evidence="6 10" id="KW-0443">Lipid metabolism</keyword>
<evidence type="ECO:0000256" key="3">
    <source>
        <dbReference type="ARBA" id="ARBA00022679"/>
    </source>
</evidence>
<comment type="subcellular location">
    <subcellularLocation>
        <location evidence="10">Cell membrane</location>
        <topology evidence="10">Multi-pass membrane protein</topology>
    </subcellularLocation>
</comment>
<dbReference type="NCBIfam" id="TIGR00023">
    <property type="entry name" value="glycerol-3-phosphate 1-O-acyltransferase PlsY"/>
    <property type="match status" value="1"/>
</dbReference>
<comment type="caution">
    <text evidence="12">The sequence shown here is derived from an EMBL/GenBank/DDBJ whole genome shotgun (WGS) entry which is preliminary data.</text>
</comment>
<evidence type="ECO:0000256" key="8">
    <source>
        <dbReference type="ARBA" id="ARBA00023209"/>
    </source>
</evidence>
<dbReference type="HAMAP" id="MF_01043">
    <property type="entry name" value="PlsY"/>
    <property type="match status" value="1"/>
</dbReference>
<dbReference type="PANTHER" id="PTHR30309">
    <property type="entry name" value="INNER MEMBRANE PROTEIN YGIH"/>
    <property type="match status" value="1"/>
</dbReference>
<dbReference type="SMART" id="SM01207">
    <property type="entry name" value="G3P_acyltransf"/>
    <property type="match status" value="1"/>
</dbReference>
<feature type="transmembrane region" description="Helical" evidence="10">
    <location>
        <begin position="91"/>
        <end position="109"/>
    </location>
</feature>
<dbReference type="PANTHER" id="PTHR30309:SF0">
    <property type="entry name" value="GLYCEROL-3-PHOSPHATE ACYLTRANSFERASE-RELATED"/>
    <property type="match status" value="1"/>
</dbReference>
<dbReference type="UniPathway" id="UPA00085"/>
<dbReference type="GO" id="GO:0005886">
    <property type="term" value="C:plasma membrane"/>
    <property type="evidence" value="ECO:0007669"/>
    <property type="project" value="UniProtKB-SubCell"/>
</dbReference>
<dbReference type="OrthoDB" id="9777124at2"/>
<evidence type="ECO:0000313" key="12">
    <source>
        <dbReference type="EMBL" id="TWT55280.1"/>
    </source>
</evidence>
<feature type="transmembrane region" description="Helical" evidence="10">
    <location>
        <begin position="56"/>
        <end position="79"/>
    </location>
</feature>
<dbReference type="Proteomes" id="UP000317243">
    <property type="component" value="Unassembled WGS sequence"/>
</dbReference>
<sequence length="238" mass="25210">MAPSQAFVITAGLAYLIGSIPFSLLIARIFGKIDLRSHGSGNVGATNVARTMSAKWGAFALLLDAGKGMTAVGLIPVLMVMAPEDVIHQKVLAAVMAVVGHMYSCWIRFRGGKGVATALGAVTVLAPQGMLIALVGFILAFLATRIVSLSSIVAAAVFAVAQLLIGQNSLWKANTWSLGVFSVVVPALIIFQHRSNILRLLRGEEQKLQLRKSERQDSDETASEPPVNSMGKNDGIET</sequence>
<comment type="subunit">
    <text evidence="10">Probably interacts with PlsX.</text>
</comment>
<dbReference type="InterPro" id="IPR003811">
    <property type="entry name" value="G3P_acylTferase_PlsY"/>
</dbReference>
<keyword evidence="1 10" id="KW-1003">Cell membrane</keyword>
<comment type="catalytic activity">
    <reaction evidence="10">
        <text>an acyl phosphate + sn-glycerol 3-phosphate = a 1-acyl-sn-glycero-3-phosphate + phosphate</text>
        <dbReference type="Rhea" id="RHEA:34075"/>
        <dbReference type="ChEBI" id="CHEBI:43474"/>
        <dbReference type="ChEBI" id="CHEBI:57597"/>
        <dbReference type="ChEBI" id="CHEBI:57970"/>
        <dbReference type="ChEBI" id="CHEBI:59918"/>
        <dbReference type="EC" id="2.3.1.275"/>
    </reaction>
</comment>
<dbReference type="EC" id="2.3.1.275" evidence="10"/>
<organism evidence="12 13">
    <name type="scientific">Thalassoglobus neptunius</name>
    <dbReference type="NCBI Taxonomy" id="1938619"/>
    <lineage>
        <taxon>Bacteria</taxon>
        <taxon>Pseudomonadati</taxon>
        <taxon>Planctomycetota</taxon>
        <taxon>Planctomycetia</taxon>
        <taxon>Planctomycetales</taxon>
        <taxon>Planctomycetaceae</taxon>
        <taxon>Thalassoglobus</taxon>
    </lineage>
</organism>
<comment type="function">
    <text evidence="10">Catalyzes the transfer of an acyl group from acyl-phosphate (acyl-PO(4)) to glycerol-3-phosphate (G3P) to form lysophosphatidic acid (LPA). This enzyme utilizes acyl-phosphate as fatty acyl donor, but not acyl-CoA or acyl-ACP.</text>
</comment>
<feature type="transmembrane region" description="Helical" evidence="10">
    <location>
        <begin position="146"/>
        <end position="165"/>
    </location>
</feature>
<gene>
    <name evidence="10 12" type="primary">plsY</name>
    <name evidence="12" type="ORF">KOR42_29070</name>
</gene>
<feature type="compositionally biased region" description="Basic and acidic residues" evidence="11">
    <location>
        <begin position="209"/>
        <end position="218"/>
    </location>
</feature>
<dbReference type="Pfam" id="PF02660">
    <property type="entry name" value="G3P_acyltransf"/>
    <property type="match status" value="1"/>
</dbReference>
<comment type="pathway">
    <text evidence="10">Lipid metabolism; phospholipid metabolism.</text>
</comment>
<proteinExistence type="inferred from homology"/>
<reference evidence="12 13" key="1">
    <citation type="submission" date="2019-02" db="EMBL/GenBank/DDBJ databases">
        <title>Deep-cultivation of Planctomycetes and their phenomic and genomic characterization uncovers novel biology.</title>
        <authorList>
            <person name="Wiegand S."/>
            <person name="Jogler M."/>
            <person name="Boedeker C."/>
            <person name="Pinto D."/>
            <person name="Vollmers J."/>
            <person name="Rivas-Marin E."/>
            <person name="Kohn T."/>
            <person name="Peeters S.H."/>
            <person name="Heuer A."/>
            <person name="Rast P."/>
            <person name="Oberbeckmann S."/>
            <person name="Bunk B."/>
            <person name="Jeske O."/>
            <person name="Meyerdierks A."/>
            <person name="Storesund J.E."/>
            <person name="Kallscheuer N."/>
            <person name="Luecker S."/>
            <person name="Lage O.M."/>
            <person name="Pohl T."/>
            <person name="Merkel B.J."/>
            <person name="Hornburger P."/>
            <person name="Mueller R.-W."/>
            <person name="Bruemmer F."/>
            <person name="Labrenz M."/>
            <person name="Spormann A.M."/>
            <person name="Op Den Camp H."/>
            <person name="Overmann J."/>
            <person name="Amann R."/>
            <person name="Jetten M.S.M."/>
            <person name="Mascher T."/>
            <person name="Medema M.H."/>
            <person name="Devos D.P."/>
            <person name="Kaster A.-K."/>
            <person name="Ovreas L."/>
            <person name="Rohde M."/>
            <person name="Galperin M.Y."/>
            <person name="Jogler C."/>
        </authorList>
    </citation>
    <scope>NUCLEOTIDE SEQUENCE [LARGE SCALE GENOMIC DNA]</scope>
    <source>
        <strain evidence="12 13">KOR42</strain>
    </source>
</reference>
<feature type="transmembrane region" description="Helical" evidence="10">
    <location>
        <begin position="171"/>
        <end position="191"/>
    </location>
</feature>
<comment type="similarity">
    <text evidence="10">Belongs to the PlsY family.</text>
</comment>
<keyword evidence="9 10" id="KW-1208">Phospholipid metabolism</keyword>
<keyword evidence="8 10" id="KW-0594">Phospholipid biosynthesis</keyword>
<feature type="transmembrane region" description="Helical" evidence="10">
    <location>
        <begin position="7"/>
        <end position="30"/>
    </location>
</feature>
<accession>A0A5C5WXI0</accession>
<feature type="region of interest" description="Disordered" evidence="11">
    <location>
        <begin position="209"/>
        <end position="238"/>
    </location>
</feature>
<evidence type="ECO:0000256" key="9">
    <source>
        <dbReference type="ARBA" id="ARBA00023264"/>
    </source>
</evidence>
<keyword evidence="4 10" id="KW-0812">Transmembrane</keyword>
<keyword evidence="5 10" id="KW-1133">Transmembrane helix</keyword>
<evidence type="ECO:0000256" key="2">
    <source>
        <dbReference type="ARBA" id="ARBA00022516"/>
    </source>
</evidence>
<evidence type="ECO:0000256" key="4">
    <source>
        <dbReference type="ARBA" id="ARBA00022692"/>
    </source>
</evidence>
<evidence type="ECO:0000256" key="5">
    <source>
        <dbReference type="ARBA" id="ARBA00022989"/>
    </source>
</evidence>
<keyword evidence="7 10" id="KW-0472">Membrane</keyword>
<protein>
    <recommendedName>
        <fullName evidence="10">Glycerol-3-phosphate acyltransferase</fullName>
    </recommendedName>
    <alternativeName>
        <fullName evidence="10">Acyl-PO4 G3P acyltransferase</fullName>
    </alternativeName>
    <alternativeName>
        <fullName evidence="10">Acyl-phosphate--glycerol-3-phosphate acyltransferase</fullName>
    </alternativeName>
    <alternativeName>
        <fullName evidence="10">G3P acyltransferase</fullName>
        <shortName evidence="10">GPAT</shortName>
        <ecNumber evidence="10">2.3.1.275</ecNumber>
    </alternativeName>
    <alternativeName>
        <fullName evidence="10">Lysophosphatidic acid synthase</fullName>
        <shortName evidence="10">LPA synthase</shortName>
    </alternativeName>
</protein>
<keyword evidence="12" id="KW-0012">Acyltransferase</keyword>
<keyword evidence="3 10" id="KW-0808">Transferase</keyword>
<name>A0A5C5WXI0_9PLAN</name>
<dbReference type="GO" id="GO:0008654">
    <property type="term" value="P:phospholipid biosynthetic process"/>
    <property type="evidence" value="ECO:0007669"/>
    <property type="project" value="UniProtKB-UniRule"/>
</dbReference>
<keyword evidence="2 10" id="KW-0444">Lipid biosynthesis</keyword>
<evidence type="ECO:0000256" key="6">
    <source>
        <dbReference type="ARBA" id="ARBA00023098"/>
    </source>
</evidence>
<evidence type="ECO:0000256" key="7">
    <source>
        <dbReference type="ARBA" id="ARBA00023136"/>
    </source>
</evidence>
<evidence type="ECO:0000256" key="1">
    <source>
        <dbReference type="ARBA" id="ARBA00022475"/>
    </source>
</evidence>